<dbReference type="EMBL" id="JAGKHQ010000021">
    <property type="protein sequence ID" value="KAG7474440.1"/>
    <property type="molecule type" value="Genomic_DNA"/>
</dbReference>
<feature type="domain" description="Reverse transcriptase" evidence="1">
    <location>
        <begin position="168"/>
        <end position="281"/>
    </location>
</feature>
<comment type="caution">
    <text evidence="2">The sequence shown here is derived from an EMBL/GenBank/DDBJ whole genome shotgun (WGS) entry which is preliminary data.</text>
</comment>
<protein>
    <recommendedName>
        <fullName evidence="1">Reverse transcriptase domain-containing protein</fullName>
    </recommendedName>
</protein>
<dbReference type="InterPro" id="IPR053134">
    <property type="entry name" value="RNA-dir_DNA_polymerase"/>
</dbReference>
<evidence type="ECO:0000259" key="1">
    <source>
        <dbReference type="Pfam" id="PF00078"/>
    </source>
</evidence>
<accession>A0AAV6PT92</accession>
<gene>
    <name evidence="2" type="ORF">JOB18_008899</name>
</gene>
<dbReference type="Proteomes" id="UP000693946">
    <property type="component" value="Linkage Group LG9"/>
</dbReference>
<dbReference type="Pfam" id="PF00078">
    <property type="entry name" value="RVT_1"/>
    <property type="match status" value="1"/>
</dbReference>
<dbReference type="PANTHER" id="PTHR24559">
    <property type="entry name" value="TRANSPOSON TY3-I GAG-POL POLYPROTEIN"/>
    <property type="match status" value="1"/>
</dbReference>
<proteinExistence type="predicted"/>
<dbReference type="PANTHER" id="PTHR24559:SF454">
    <property type="entry name" value="RIBONUCLEASE H"/>
    <property type="match status" value="1"/>
</dbReference>
<name>A0AAV6PT92_SOLSE</name>
<dbReference type="InterPro" id="IPR000477">
    <property type="entry name" value="RT_dom"/>
</dbReference>
<dbReference type="CDD" id="cd01647">
    <property type="entry name" value="RT_LTR"/>
    <property type="match status" value="1"/>
</dbReference>
<evidence type="ECO:0000313" key="2">
    <source>
        <dbReference type="EMBL" id="KAG7474440.1"/>
    </source>
</evidence>
<evidence type="ECO:0000313" key="3">
    <source>
        <dbReference type="Proteomes" id="UP000693946"/>
    </source>
</evidence>
<organism evidence="2 3">
    <name type="scientific">Solea senegalensis</name>
    <name type="common">Senegalese sole</name>
    <dbReference type="NCBI Taxonomy" id="28829"/>
    <lineage>
        <taxon>Eukaryota</taxon>
        <taxon>Metazoa</taxon>
        <taxon>Chordata</taxon>
        <taxon>Craniata</taxon>
        <taxon>Vertebrata</taxon>
        <taxon>Euteleostomi</taxon>
        <taxon>Actinopterygii</taxon>
        <taxon>Neopterygii</taxon>
        <taxon>Teleostei</taxon>
        <taxon>Neoteleostei</taxon>
        <taxon>Acanthomorphata</taxon>
        <taxon>Carangaria</taxon>
        <taxon>Pleuronectiformes</taxon>
        <taxon>Pleuronectoidei</taxon>
        <taxon>Soleidae</taxon>
        <taxon>Solea</taxon>
    </lineage>
</organism>
<sequence>MEAIDDFISAPSEELLCQLTKEQLLSLASHYDIEIASGDKRLKDNLREALKASLAEGGVLKPSALPAYQHQLDRPQMSDAVLEFRLKELAFRELELEDKEKELSKCPDDLEKQYPEAFPVCVTTRAMSKKKKQDKEADSDIALFDTFLAKGDMLGFGKVFPSCNELKYDCIDRVGSAACVTKLDLLKGYWQVPLTQRAREISAFVTPDDFCQYTVMAFGMRNAPATFQRLVNLVLKGVADCEAYLDDIVIYSSTWSRHIAQVEEVFGRLAAANLTVNLAKLLLELLLQPLLLLVTWHLLLP</sequence>
<reference evidence="2 3" key="1">
    <citation type="journal article" date="2021" name="Sci. Rep.">
        <title>Chromosome anchoring in Senegalese sole (Solea senegalensis) reveals sex-associated markers and genome rearrangements in flatfish.</title>
        <authorList>
            <person name="Guerrero-Cozar I."/>
            <person name="Gomez-Garrido J."/>
            <person name="Berbel C."/>
            <person name="Martinez-Blanch J.F."/>
            <person name="Alioto T."/>
            <person name="Claros M.G."/>
            <person name="Gagnaire P.A."/>
            <person name="Manchado M."/>
        </authorList>
    </citation>
    <scope>NUCLEOTIDE SEQUENCE [LARGE SCALE GENOMIC DNA]</scope>
    <source>
        <strain evidence="2">Sse05_10M</strain>
    </source>
</reference>
<keyword evidence="3" id="KW-1185">Reference proteome</keyword>
<dbReference type="AlphaFoldDB" id="A0AAV6PT92"/>